<reference evidence="3 4" key="1">
    <citation type="submission" date="2013-11" db="EMBL/GenBank/DDBJ databases">
        <title>The Genome Sequence of Phytophthora parasitica P1569.</title>
        <authorList>
            <consortium name="The Broad Institute Genomics Platform"/>
            <person name="Russ C."/>
            <person name="Tyler B."/>
            <person name="Panabieres F."/>
            <person name="Shan W."/>
            <person name="Tripathy S."/>
            <person name="Grunwald N."/>
            <person name="Machado M."/>
            <person name="Johnson C.S."/>
            <person name="Arredondo F."/>
            <person name="Hong C."/>
            <person name="Coffey M."/>
            <person name="Young S.K."/>
            <person name="Zeng Q."/>
            <person name="Gargeya S."/>
            <person name="Fitzgerald M."/>
            <person name="Abouelleil A."/>
            <person name="Alvarado L."/>
            <person name="Chapman S.B."/>
            <person name="Gainer-Dewar J."/>
            <person name="Goldberg J."/>
            <person name="Griggs A."/>
            <person name="Gujja S."/>
            <person name="Hansen M."/>
            <person name="Howarth C."/>
            <person name="Imamovic A."/>
            <person name="Ireland A."/>
            <person name="Larimer J."/>
            <person name="McCowan C."/>
            <person name="Murphy C."/>
            <person name="Pearson M."/>
            <person name="Poon T.W."/>
            <person name="Priest M."/>
            <person name="Roberts A."/>
            <person name="Saif S."/>
            <person name="Shea T."/>
            <person name="Sykes S."/>
            <person name="Wortman J."/>
            <person name="Nusbaum C."/>
            <person name="Birren B."/>
        </authorList>
    </citation>
    <scope>NUCLEOTIDE SEQUENCE [LARGE SCALE GENOMIC DNA]</scope>
    <source>
        <strain evidence="3 4">P1569</strain>
    </source>
</reference>
<dbReference type="eggNOG" id="ENOG502T0P4">
    <property type="taxonomic scope" value="Eukaryota"/>
</dbReference>
<feature type="region of interest" description="Disordered" evidence="2">
    <location>
        <begin position="29"/>
        <end position="54"/>
    </location>
</feature>
<protein>
    <recommendedName>
        <fullName evidence="5">BZIP domain-containing protein</fullName>
    </recommendedName>
</protein>
<comment type="caution">
    <text evidence="3">The sequence shown here is derived from an EMBL/GenBank/DDBJ whole genome shotgun (WGS) entry which is preliminary data.</text>
</comment>
<dbReference type="CDD" id="cd14688">
    <property type="entry name" value="bZIP_YAP"/>
    <property type="match status" value="1"/>
</dbReference>
<evidence type="ECO:0000313" key="4">
    <source>
        <dbReference type="Proteomes" id="UP000018721"/>
    </source>
</evidence>
<sequence length="350" mass="39814">MSFSIVGPIFQRVRRHEWLDTSVLPSKPALGTRSGFPKGGSSARESRDGTSNSLLHYNNIHHSNLRSLQNLASYSPLSGNGTLVGVGDAEYVNAKLLEMRRIARRREQCRINQARYRFRKEQRAQASHKTVLKLREEISQLELERSRLLSSVKQSVFDVVVEYFHHFRHGIESGQDSLAQDRQVQEKVRFLQSSMAPNLSLGECRGVDTLIDRWHRFYSYFEKLHFQLEHMREVAPSLVVVRASLAVTVTKTTLKCVFPHLLENDQDLKLTRVGAKLLGRRLQLPCSLWFEWDEGSNKVVRLETSVDILIPVKKVMKSVEDTALVLNQAMATGDSELDISLLCRKGTTGS</sequence>
<feature type="coiled-coil region" evidence="1">
    <location>
        <begin position="124"/>
        <end position="151"/>
    </location>
</feature>
<dbReference type="Proteomes" id="UP000018721">
    <property type="component" value="Unassembled WGS sequence"/>
</dbReference>
<keyword evidence="1" id="KW-0175">Coiled coil</keyword>
<dbReference type="EMBL" id="ANIZ01003822">
    <property type="protein sequence ID" value="ETI31012.1"/>
    <property type="molecule type" value="Genomic_DNA"/>
</dbReference>
<dbReference type="AlphaFoldDB" id="V9DYC6"/>
<proteinExistence type="predicted"/>
<evidence type="ECO:0008006" key="5">
    <source>
        <dbReference type="Google" id="ProtNLM"/>
    </source>
</evidence>
<name>V9DYC6_PHYNI</name>
<dbReference type="OrthoDB" id="119895at2759"/>
<gene>
    <name evidence="3" type="ORF">F443_21937</name>
</gene>
<evidence type="ECO:0000313" key="3">
    <source>
        <dbReference type="EMBL" id="ETI31012.1"/>
    </source>
</evidence>
<evidence type="ECO:0000256" key="1">
    <source>
        <dbReference type="SAM" id="Coils"/>
    </source>
</evidence>
<keyword evidence="4" id="KW-1185">Reference proteome</keyword>
<dbReference type="HOGENOM" id="CLU_051444_1_0_1"/>
<evidence type="ECO:0000256" key="2">
    <source>
        <dbReference type="SAM" id="MobiDB-lite"/>
    </source>
</evidence>
<accession>V9DYC6</accession>
<organism evidence="3 4">
    <name type="scientific">Phytophthora nicotianae P1569</name>
    <dbReference type="NCBI Taxonomy" id="1317065"/>
    <lineage>
        <taxon>Eukaryota</taxon>
        <taxon>Sar</taxon>
        <taxon>Stramenopiles</taxon>
        <taxon>Oomycota</taxon>
        <taxon>Peronosporomycetes</taxon>
        <taxon>Peronosporales</taxon>
        <taxon>Peronosporaceae</taxon>
        <taxon>Phytophthora</taxon>
    </lineage>
</organism>